<sequence>MIFPFRINPFTAQILALSCIFCIGLSFASCARFFFHSKKSPAKAIRFSSACFFLTLAVIFYTILIFYSESLFWISDFSEKNPAYYQILTAVFLLGFVISFFWKVALPLFLVLYLFLTLFTNYILASAFGNQKLAIPIHIEKESDKKSIDFISCHLPDTLILPVKRNWFCLPENFYKKADGKKDRGILKNPPVDFYMTQILLKNLSGPESFPLPENDFYPALYSAHISFDDDRLACQITLDL</sequence>
<keyword evidence="1" id="KW-0812">Transmembrane</keyword>
<evidence type="ECO:0000256" key="1">
    <source>
        <dbReference type="SAM" id="Phobius"/>
    </source>
</evidence>
<proteinExistence type="predicted"/>
<name>A0A7W8G6B3_9SPIR</name>
<keyword evidence="1" id="KW-0472">Membrane</keyword>
<feature type="transmembrane region" description="Helical" evidence="1">
    <location>
        <begin position="12"/>
        <end position="35"/>
    </location>
</feature>
<gene>
    <name evidence="2" type="ORF">HNP76_000002</name>
</gene>
<dbReference type="AlphaFoldDB" id="A0A7W8G6B3"/>
<evidence type="ECO:0000313" key="3">
    <source>
        <dbReference type="Proteomes" id="UP000518887"/>
    </source>
</evidence>
<evidence type="ECO:0000313" key="2">
    <source>
        <dbReference type="EMBL" id="MBB5224662.1"/>
    </source>
</evidence>
<evidence type="ECO:0008006" key="4">
    <source>
        <dbReference type="Google" id="ProtNLM"/>
    </source>
</evidence>
<dbReference type="RefSeq" id="WP_184656271.1">
    <property type="nucleotide sequence ID" value="NZ_JACHFQ010000001.1"/>
</dbReference>
<organism evidence="2 3">
    <name type="scientific">Treponema ruminis</name>
    <dbReference type="NCBI Taxonomy" id="744515"/>
    <lineage>
        <taxon>Bacteria</taxon>
        <taxon>Pseudomonadati</taxon>
        <taxon>Spirochaetota</taxon>
        <taxon>Spirochaetia</taxon>
        <taxon>Spirochaetales</taxon>
        <taxon>Treponemataceae</taxon>
        <taxon>Treponema</taxon>
    </lineage>
</organism>
<comment type="caution">
    <text evidence="2">The sequence shown here is derived from an EMBL/GenBank/DDBJ whole genome shotgun (WGS) entry which is preliminary data.</text>
</comment>
<feature type="transmembrane region" description="Helical" evidence="1">
    <location>
        <begin position="47"/>
        <end position="68"/>
    </location>
</feature>
<dbReference type="EMBL" id="JACHFQ010000001">
    <property type="protein sequence ID" value="MBB5224662.1"/>
    <property type="molecule type" value="Genomic_DNA"/>
</dbReference>
<feature type="transmembrane region" description="Helical" evidence="1">
    <location>
        <begin position="83"/>
        <end position="102"/>
    </location>
</feature>
<feature type="transmembrane region" description="Helical" evidence="1">
    <location>
        <begin position="109"/>
        <end position="129"/>
    </location>
</feature>
<accession>A0A7W8G6B3</accession>
<reference evidence="2 3" key="1">
    <citation type="submission" date="2020-08" db="EMBL/GenBank/DDBJ databases">
        <title>Genomic Encyclopedia of Type Strains, Phase IV (KMG-IV): sequencing the most valuable type-strain genomes for metagenomic binning, comparative biology and taxonomic classification.</title>
        <authorList>
            <person name="Goeker M."/>
        </authorList>
    </citation>
    <scope>NUCLEOTIDE SEQUENCE [LARGE SCALE GENOMIC DNA]</scope>
    <source>
        <strain evidence="2 3">DSM 103462</strain>
    </source>
</reference>
<dbReference type="PROSITE" id="PS51257">
    <property type="entry name" value="PROKAR_LIPOPROTEIN"/>
    <property type="match status" value="1"/>
</dbReference>
<protein>
    <recommendedName>
        <fullName evidence="4">Lipoprotein</fullName>
    </recommendedName>
</protein>
<dbReference type="Proteomes" id="UP000518887">
    <property type="component" value="Unassembled WGS sequence"/>
</dbReference>
<keyword evidence="3" id="KW-1185">Reference proteome</keyword>
<keyword evidence="1" id="KW-1133">Transmembrane helix</keyword>